<organism evidence="1 2">
    <name type="scientific">Corchorus olitorius</name>
    <dbReference type="NCBI Taxonomy" id="93759"/>
    <lineage>
        <taxon>Eukaryota</taxon>
        <taxon>Viridiplantae</taxon>
        <taxon>Streptophyta</taxon>
        <taxon>Embryophyta</taxon>
        <taxon>Tracheophyta</taxon>
        <taxon>Spermatophyta</taxon>
        <taxon>Magnoliopsida</taxon>
        <taxon>eudicotyledons</taxon>
        <taxon>Gunneridae</taxon>
        <taxon>Pentapetalae</taxon>
        <taxon>rosids</taxon>
        <taxon>malvids</taxon>
        <taxon>Malvales</taxon>
        <taxon>Malvaceae</taxon>
        <taxon>Grewioideae</taxon>
        <taxon>Apeibeae</taxon>
        <taxon>Corchorus</taxon>
    </lineage>
</organism>
<dbReference type="InterPro" id="IPR021913">
    <property type="entry name" value="DUF3526"/>
</dbReference>
<accession>A0A1R3L1T2</accession>
<gene>
    <name evidence="1" type="ORF">COLO4_01913</name>
</gene>
<proteinExistence type="predicted"/>
<protein>
    <submittedName>
        <fullName evidence="1">Uncharacterized protein</fullName>
    </submittedName>
</protein>
<evidence type="ECO:0000313" key="2">
    <source>
        <dbReference type="Proteomes" id="UP000187203"/>
    </source>
</evidence>
<feature type="non-terminal residue" evidence="1">
    <location>
        <position position="123"/>
    </location>
</feature>
<keyword evidence="2" id="KW-1185">Reference proteome</keyword>
<reference evidence="2" key="1">
    <citation type="submission" date="2013-09" db="EMBL/GenBank/DDBJ databases">
        <title>Corchorus olitorius genome sequencing.</title>
        <authorList>
            <person name="Alam M."/>
            <person name="Haque M.S."/>
            <person name="Islam M.S."/>
            <person name="Emdad E.M."/>
            <person name="Islam M.M."/>
            <person name="Ahmed B."/>
            <person name="Halim A."/>
            <person name="Hossen Q.M.M."/>
            <person name="Hossain M.Z."/>
            <person name="Ahmed R."/>
            <person name="Khan M.M."/>
            <person name="Islam R."/>
            <person name="Rashid M.M."/>
            <person name="Khan S.A."/>
            <person name="Rahman M.S."/>
            <person name="Alam M."/>
            <person name="Yahiya A.S."/>
            <person name="Khan M.S."/>
            <person name="Azam M.S."/>
            <person name="Haque T."/>
            <person name="Lashkar M.Z.H."/>
            <person name="Akhand A.I."/>
            <person name="Morshed G."/>
            <person name="Roy S."/>
            <person name="Uddin K.S."/>
            <person name="Rabeya T."/>
            <person name="Hossain A.S."/>
            <person name="Chowdhury A."/>
            <person name="Snigdha A.R."/>
            <person name="Mortoza M.S."/>
            <person name="Matin S.A."/>
            <person name="Hoque S.M.E."/>
            <person name="Islam M.K."/>
            <person name="Roy D.K."/>
            <person name="Haider R."/>
            <person name="Moosa M.M."/>
            <person name="Elias S.M."/>
            <person name="Hasan A.M."/>
            <person name="Jahan S."/>
            <person name="Shafiuddin M."/>
            <person name="Mahmood N."/>
            <person name="Shommy N.S."/>
        </authorList>
    </citation>
    <scope>NUCLEOTIDE SEQUENCE [LARGE SCALE GENOMIC DNA]</scope>
    <source>
        <strain evidence="2">cv. O-4</strain>
    </source>
</reference>
<dbReference type="EMBL" id="AWUE01004614">
    <property type="protein sequence ID" value="OMP13302.1"/>
    <property type="molecule type" value="Genomic_DNA"/>
</dbReference>
<evidence type="ECO:0000313" key="1">
    <source>
        <dbReference type="EMBL" id="OMP13302.1"/>
    </source>
</evidence>
<dbReference type="Pfam" id="PF12040">
    <property type="entry name" value="DUF3526"/>
    <property type="match status" value="1"/>
</dbReference>
<dbReference type="AlphaFoldDB" id="A0A1R3L1T2"/>
<dbReference type="Proteomes" id="UP000187203">
    <property type="component" value="Unassembled WGS sequence"/>
</dbReference>
<name>A0A1R3L1T2_9ROSI</name>
<comment type="caution">
    <text evidence="1">The sequence shown here is derived from an EMBL/GenBank/DDBJ whole genome shotgun (WGS) entry which is preliminary data.</text>
</comment>
<sequence>MQEGERLTTAVYREQQALHDGQLAKQNARIRHWLWLTPALALQYVQMASSGNDLAHHQAFIRQAEERRYQLIQYLNQIHTYKVHQHDDKNTRVSADFWKKAPRPTVNIPALSVSHNSLLAGFL</sequence>